<evidence type="ECO:0000256" key="4">
    <source>
        <dbReference type="ARBA" id="ARBA00023004"/>
    </source>
</evidence>
<sequence length="214" mass="23111">MRWVSFSMTQPDLFGEAFEREGVAILRGFALADDMALVAAIKAVAAAAPFRHMIVPGGGRMSVAMTNAGIGWVADTKGYRYDRLDPLSGEPWPDMPSVFLDLAHRAAAVAGFDFTPDGCLINRYEPGAKMGLHQDINEGDYSAPIVSVSLGLPATFQFGGLKRSDPVEKITLHHGDVVVWGGPARKAFHGVLTLRAGHHPIGGHRYNLTFRKAL</sequence>
<proteinExistence type="predicted"/>
<feature type="binding site" evidence="5">
    <location>
        <position position="135"/>
    </location>
    <ligand>
        <name>Fe cation</name>
        <dbReference type="ChEBI" id="CHEBI:24875"/>
        <note>catalytic</note>
    </ligand>
</feature>
<feature type="binding site" evidence="5">
    <location>
        <position position="189"/>
    </location>
    <ligand>
        <name>Fe cation</name>
        <dbReference type="ChEBI" id="CHEBI:24875"/>
        <note>catalytic</note>
    </ligand>
</feature>
<dbReference type="Pfam" id="PF13532">
    <property type="entry name" value="2OG-FeII_Oxy_2"/>
    <property type="match status" value="1"/>
</dbReference>
<feature type="domain" description="Fe2OG dioxygenase" evidence="6">
    <location>
        <begin position="115"/>
        <end position="214"/>
    </location>
</feature>
<dbReference type="OrthoDB" id="9796932at2"/>
<keyword evidence="4 5" id="KW-0408">Iron</keyword>
<organism evidence="7 8">
    <name type="scientific">Asticcacaulis taihuensis</name>
    <dbReference type="NCBI Taxonomy" id="260084"/>
    <lineage>
        <taxon>Bacteria</taxon>
        <taxon>Pseudomonadati</taxon>
        <taxon>Pseudomonadota</taxon>
        <taxon>Alphaproteobacteria</taxon>
        <taxon>Caulobacterales</taxon>
        <taxon>Caulobacteraceae</taxon>
        <taxon>Asticcacaulis</taxon>
    </lineage>
</organism>
<evidence type="ECO:0000256" key="2">
    <source>
        <dbReference type="ARBA" id="ARBA00022964"/>
    </source>
</evidence>
<dbReference type="GO" id="GO:0008198">
    <property type="term" value="F:ferrous iron binding"/>
    <property type="evidence" value="ECO:0007669"/>
    <property type="project" value="TreeGrafter"/>
</dbReference>
<keyword evidence="8" id="KW-1185">Reference proteome</keyword>
<evidence type="ECO:0000256" key="5">
    <source>
        <dbReference type="PIRSR" id="PIRSR604574-2"/>
    </source>
</evidence>
<dbReference type="Proteomes" id="UP000199150">
    <property type="component" value="Unassembled WGS sequence"/>
</dbReference>
<feature type="binding site" evidence="5">
    <location>
        <position position="133"/>
    </location>
    <ligand>
        <name>Fe cation</name>
        <dbReference type="ChEBI" id="CHEBI:24875"/>
        <note>catalytic</note>
    </ligand>
</feature>
<evidence type="ECO:0000256" key="1">
    <source>
        <dbReference type="ARBA" id="ARBA00022723"/>
    </source>
</evidence>
<dbReference type="InterPro" id="IPR027450">
    <property type="entry name" value="AlkB-like"/>
</dbReference>
<keyword evidence="2 7" id="KW-0223">Dioxygenase</keyword>
<dbReference type="GO" id="GO:0035515">
    <property type="term" value="F:oxidative RNA demethylase activity"/>
    <property type="evidence" value="ECO:0007669"/>
    <property type="project" value="TreeGrafter"/>
</dbReference>
<dbReference type="Gene3D" id="2.60.120.590">
    <property type="entry name" value="Alpha-ketoglutarate-dependent dioxygenase AlkB-like"/>
    <property type="match status" value="1"/>
</dbReference>
<dbReference type="NCBIfam" id="NF011930">
    <property type="entry name" value="PRK15401.1"/>
    <property type="match status" value="1"/>
</dbReference>
<dbReference type="InterPro" id="IPR037151">
    <property type="entry name" value="AlkB-like_sf"/>
</dbReference>
<dbReference type="AlphaFoldDB" id="A0A1G4QSU2"/>
<evidence type="ECO:0000313" key="7">
    <source>
        <dbReference type="EMBL" id="SCW47670.1"/>
    </source>
</evidence>
<name>A0A1G4QSU2_9CAUL</name>
<dbReference type="GO" id="GO:0035516">
    <property type="term" value="F:broad specificity oxidative DNA demethylase activity"/>
    <property type="evidence" value="ECO:0007669"/>
    <property type="project" value="TreeGrafter"/>
</dbReference>
<comment type="cofactor">
    <cofactor evidence="5">
        <name>Fe(2+)</name>
        <dbReference type="ChEBI" id="CHEBI:29033"/>
    </cofactor>
    <text evidence="5">Binds 1 Fe(2+) ion per subunit.</text>
</comment>
<reference evidence="8" key="1">
    <citation type="submission" date="2016-10" db="EMBL/GenBank/DDBJ databases">
        <authorList>
            <person name="Varghese N."/>
            <person name="Submissions S."/>
        </authorList>
    </citation>
    <scope>NUCLEOTIDE SEQUENCE [LARGE SCALE GENOMIC DNA]</scope>
    <source>
        <strain evidence="8">CGMCC 1.3431</strain>
    </source>
</reference>
<gene>
    <name evidence="7" type="ORF">SAMN02927928_1497</name>
</gene>
<dbReference type="STRING" id="260084.SAMN02927928_1497"/>
<accession>A0A1G4QSU2</accession>
<dbReference type="GO" id="GO:0035513">
    <property type="term" value="P:oxidative RNA demethylation"/>
    <property type="evidence" value="ECO:0007669"/>
    <property type="project" value="TreeGrafter"/>
</dbReference>
<evidence type="ECO:0000259" key="6">
    <source>
        <dbReference type="PROSITE" id="PS51471"/>
    </source>
</evidence>
<evidence type="ECO:0000313" key="8">
    <source>
        <dbReference type="Proteomes" id="UP000199150"/>
    </source>
</evidence>
<evidence type="ECO:0000256" key="3">
    <source>
        <dbReference type="ARBA" id="ARBA00023002"/>
    </source>
</evidence>
<keyword evidence="3" id="KW-0560">Oxidoreductase</keyword>
<keyword evidence="1 5" id="KW-0479">Metal-binding</keyword>
<dbReference type="PANTHER" id="PTHR16557:SF2">
    <property type="entry name" value="NUCLEIC ACID DIOXYGENASE ALKBH1"/>
    <property type="match status" value="1"/>
</dbReference>
<dbReference type="SUPFAM" id="SSF51197">
    <property type="entry name" value="Clavaminate synthase-like"/>
    <property type="match status" value="1"/>
</dbReference>
<dbReference type="EMBL" id="FMTS01000001">
    <property type="protein sequence ID" value="SCW47670.1"/>
    <property type="molecule type" value="Genomic_DNA"/>
</dbReference>
<dbReference type="InterPro" id="IPR004574">
    <property type="entry name" value="Alkb"/>
</dbReference>
<dbReference type="PANTHER" id="PTHR16557">
    <property type="entry name" value="ALKYLATED DNA REPAIR PROTEIN ALKB-RELATED"/>
    <property type="match status" value="1"/>
</dbReference>
<dbReference type="PROSITE" id="PS51471">
    <property type="entry name" value="FE2OG_OXY"/>
    <property type="match status" value="1"/>
</dbReference>
<dbReference type="InterPro" id="IPR005123">
    <property type="entry name" value="Oxoglu/Fe-dep_dioxygenase_dom"/>
</dbReference>
<dbReference type="GO" id="GO:0005737">
    <property type="term" value="C:cytoplasm"/>
    <property type="evidence" value="ECO:0007669"/>
    <property type="project" value="TreeGrafter"/>
</dbReference>
<protein>
    <submittedName>
        <fullName evidence="7">DNA-N1-methyladenine dioxygenase</fullName>
    </submittedName>
</protein>